<reference evidence="3" key="1">
    <citation type="submission" date="2020-10" db="EMBL/GenBank/DDBJ databases">
        <authorList>
            <person name="Gilroy R."/>
        </authorList>
    </citation>
    <scope>NUCLEOTIDE SEQUENCE</scope>
    <source>
        <strain evidence="3">14508</strain>
    </source>
</reference>
<dbReference type="SUPFAM" id="SSF51445">
    <property type="entry name" value="(Trans)glycosidases"/>
    <property type="match status" value="1"/>
</dbReference>
<accession>A0A9D1KAS9</accession>
<proteinExistence type="predicted"/>
<protein>
    <submittedName>
        <fullName evidence="3">Family 10 glycosylhydrolase</fullName>
    </submittedName>
</protein>
<reference evidence="3" key="2">
    <citation type="journal article" date="2021" name="PeerJ">
        <title>Extensive microbial diversity within the chicken gut microbiome revealed by metagenomics and culture.</title>
        <authorList>
            <person name="Gilroy R."/>
            <person name="Ravi A."/>
            <person name="Getino M."/>
            <person name="Pursley I."/>
            <person name="Horton D.L."/>
            <person name="Alikhan N.F."/>
            <person name="Baker D."/>
            <person name="Gharbi K."/>
            <person name="Hall N."/>
            <person name="Watson M."/>
            <person name="Adriaenssens E.M."/>
            <person name="Foster-Nyarko E."/>
            <person name="Jarju S."/>
            <person name="Secka A."/>
            <person name="Antonio M."/>
            <person name="Oren A."/>
            <person name="Chaudhuri R.R."/>
            <person name="La Ragione R."/>
            <person name="Hildebrand F."/>
            <person name="Pallen M.J."/>
        </authorList>
    </citation>
    <scope>NUCLEOTIDE SEQUENCE</scope>
    <source>
        <strain evidence="3">14508</strain>
    </source>
</reference>
<comment type="caution">
    <text evidence="3">The sequence shown here is derived from an EMBL/GenBank/DDBJ whole genome shotgun (WGS) entry which is preliminary data.</text>
</comment>
<keyword evidence="1" id="KW-0732">Signal</keyword>
<evidence type="ECO:0000313" key="4">
    <source>
        <dbReference type="Proteomes" id="UP000886893"/>
    </source>
</evidence>
<dbReference type="EMBL" id="DVKI01000193">
    <property type="protein sequence ID" value="HIT17933.1"/>
    <property type="molecule type" value="Genomic_DNA"/>
</dbReference>
<evidence type="ECO:0000259" key="2">
    <source>
        <dbReference type="Pfam" id="PF02638"/>
    </source>
</evidence>
<dbReference type="Proteomes" id="UP000886893">
    <property type="component" value="Unassembled WGS sequence"/>
</dbReference>
<feature type="domain" description="Glycosyl hydrolase-like 10" evidence="2">
    <location>
        <begin position="218"/>
        <end position="488"/>
    </location>
</feature>
<organism evidence="3 4">
    <name type="scientific">Candidatus Caccosoma faecigallinarum</name>
    <dbReference type="NCBI Taxonomy" id="2840720"/>
    <lineage>
        <taxon>Bacteria</taxon>
        <taxon>Bacillati</taxon>
        <taxon>Bacillota</taxon>
        <taxon>Bacillota incertae sedis</taxon>
        <taxon>Candidatus Caccosoma</taxon>
    </lineage>
</organism>
<evidence type="ECO:0000256" key="1">
    <source>
        <dbReference type="ARBA" id="ARBA00022729"/>
    </source>
</evidence>
<dbReference type="PANTHER" id="PTHR43405:SF1">
    <property type="entry name" value="GLYCOSYL HYDROLASE DIGH"/>
    <property type="match status" value="1"/>
</dbReference>
<dbReference type="InterPro" id="IPR003790">
    <property type="entry name" value="GHL10"/>
</dbReference>
<dbReference type="AlphaFoldDB" id="A0A9D1KAS9"/>
<name>A0A9D1KAS9_9FIRM</name>
<dbReference type="Gene3D" id="3.20.20.80">
    <property type="entry name" value="Glycosidases"/>
    <property type="match status" value="1"/>
</dbReference>
<sequence>MQYKKEITYPINFINPTEKTNPTASFAPAFRGQDQLNIYTYDYCYKTKEDKTGTNPWGFEAAVNQQGIVIELSDRVKIPQNGYVISGNSKGHDFILKNIELGSRVAYDANQRILTVYVDPVSSTLYSLNIKIKEIERRVSHALDSILLFDEKTVQNHLKEIHNKYEKLLNMQEKDNDLNFSMKAFLSLKEEILNLITTIYCLTTESASIESRGVWHRPHEKSLQELIQTLDIMQNCNFNTLYVETFFNGNVAGISSITDTVEEVKDGHYGKYGKDYLKALISEAHQRNIEVHAWVENFFVGEHIRFDKNYPQDFRMVNYDGSTMQGPGDGNSEIVENGFIFLDPANPKVHAYVLSIYKELLTNYAFDGFHIDYVRYPNGNLDIQTSNGYSEYAMNEFKKMYGYSSQEDVRELIKQEKIMQQWTTYRCDKITLLVQEVVSLVRSFSSNCKISMAVVPETEYAIKNKMQDWVKWVKNGWIDITLPMAYYFGTSEIEIATKNLVTFNENKAFSYTGISPNYEGVPSIMNAYQIEACIQNQAQGYAIFSLPNILNSKSVQEVLKLGPNRHVAVTPHGNLSLILKAYQQELLDKFPYFEKNKDWIDQQNFVLRLQQVVQSNTLEDAIKKIQAFLQSALHDLKGKSYDSFVKQTKHLLTILQIQQYQATKI</sequence>
<dbReference type="InterPro" id="IPR017853">
    <property type="entry name" value="GH"/>
</dbReference>
<dbReference type="InterPro" id="IPR052177">
    <property type="entry name" value="Divisome_Glycosyl_Hydrolase"/>
</dbReference>
<evidence type="ECO:0000313" key="3">
    <source>
        <dbReference type="EMBL" id="HIT17933.1"/>
    </source>
</evidence>
<dbReference type="PANTHER" id="PTHR43405">
    <property type="entry name" value="GLYCOSYL HYDROLASE DIGH"/>
    <property type="match status" value="1"/>
</dbReference>
<dbReference type="Pfam" id="PF02638">
    <property type="entry name" value="GHL10"/>
    <property type="match status" value="1"/>
</dbReference>
<gene>
    <name evidence="3" type="ORF">IAD04_06160</name>
</gene>